<dbReference type="InterPro" id="IPR001680">
    <property type="entry name" value="WD40_rpt"/>
</dbReference>
<organism evidence="4 5">
    <name type="scientific">Crucibulum laeve</name>
    <dbReference type="NCBI Taxonomy" id="68775"/>
    <lineage>
        <taxon>Eukaryota</taxon>
        <taxon>Fungi</taxon>
        <taxon>Dikarya</taxon>
        <taxon>Basidiomycota</taxon>
        <taxon>Agaricomycotina</taxon>
        <taxon>Agaricomycetes</taxon>
        <taxon>Agaricomycetidae</taxon>
        <taxon>Agaricales</taxon>
        <taxon>Agaricineae</taxon>
        <taxon>Nidulariaceae</taxon>
        <taxon>Crucibulum</taxon>
    </lineage>
</organism>
<accession>A0A5C3M3F8</accession>
<dbReference type="SMART" id="SM00320">
    <property type="entry name" value="WD40"/>
    <property type="match status" value="2"/>
</dbReference>
<keyword evidence="2" id="KW-0677">Repeat</keyword>
<dbReference type="Gene3D" id="2.130.10.10">
    <property type="entry name" value="YVTN repeat-like/Quinoprotein amine dehydrogenase"/>
    <property type="match status" value="1"/>
</dbReference>
<dbReference type="PANTHER" id="PTHR22847">
    <property type="entry name" value="WD40 REPEAT PROTEIN"/>
    <property type="match status" value="1"/>
</dbReference>
<reference evidence="4 5" key="1">
    <citation type="journal article" date="2019" name="Nat. Ecol. Evol.">
        <title>Megaphylogeny resolves global patterns of mushroom evolution.</title>
        <authorList>
            <person name="Varga T."/>
            <person name="Krizsan K."/>
            <person name="Foldi C."/>
            <person name="Dima B."/>
            <person name="Sanchez-Garcia M."/>
            <person name="Sanchez-Ramirez S."/>
            <person name="Szollosi G.J."/>
            <person name="Szarkandi J.G."/>
            <person name="Papp V."/>
            <person name="Albert L."/>
            <person name="Andreopoulos W."/>
            <person name="Angelini C."/>
            <person name="Antonin V."/>
            <person name="Barry K.W."/>
            <person name="Bougher N.L."/>
            <person name="Buchanan P."/>
            <person name="Buyck B."/>
            <person name="Bense V."/>
            <person name="Catcheside P."/>
            <person name="Chovatia M."/>
            <person name="Cooper J."/>
            <person name="Damon W."/>
            <person name="Desjardin D."/>
            <person name="Finy P."/>
            <person name="Geml J."/>
            <person name="Haridas S."/>
            <person name="Hughes K."/>
            <person name="Justo A."/>
            <person name="Karasinski D."/>
            <person name="Kautmanova I."/>
            <person name="Kiss B."/>
            <person name="Kocsube S."/>
            <person name="Kotiranta H."/>
            <person name="LaButti K.M."/>
            <person name="Lechner B.E."/>
            <person name="Liimatainen K."/>
            <person name="Lipzen A."/>
            <person name="Lukacs Z."/>
            <person name="Mihaltcheva S."/>
            <person name="Morgado L.N."/>
            <person name="Niskanen T."/>
            <person name="Noordeloos M.E."/>
            <person name="Ohm R.A."/>
            <person name="Ortiz-Santana B."/>
            <person name="Ovrebo C."/>
            <person name="Racz N."/>
            <person name="Riley R."/>
            <person name="Savchenko A."/>
            <person name="Shiryaev A."/>
            <person name="Soop K."/>
            <person name="Spirin V."/>
            <person name="Szebenyi C."/>
            <person name="Tomsovsky M."/>
            <person name="Tulloss R.E."/>
            <person name="Uehling J."/>
            <person name="Grigoriev I.V."/>
            <person name="Vagvolgyi C."/>
            <person name="Papp T."/>
            <person name="Martin F.M."/>
            <person name="Miettinen O."/>
            <person name="Hibbett D.S."/>
            <person name="Nagy L.G."/>
        </authorList>
    </citation>
    <scope>NUCLEOTIDE SEQUENCE [LARGE SCALE GENOMIC DNA]</scope>
    <source>
        <strain evidence="4 5">CBS 166.37</strain>
    </source>
</reference>
<dbReference type="InterPro" id="IPR015943">
    <property type="entry name" value="WD40/YVTN_repeat-like_dom_sf"/>
</dbReference>
<dbReference type="OrthoDB" id="3266532at2759"/>
<keyword evidence="1 3" id="KW-0853">WD repeat</keyword>
<dbReference type="SUPFAM" id="SSF50978">
    <property type="entry name" value="WD40 repeat-like"/>
    <property type="match status" value="1"/>
</dbReference>
<evidence type="ECO:0000256" key="2">
    <source>
        <dbReference type="ARBA" id="ARBA00022737"/>
    </source>
</evidence>
<dbReference type="PANTHER" id="PTHR22847:SF637">
    <property type="entry name" value="WD REPEAT DOMAIN 5B"/>
    <property type="match status" value="1"/>
</dbReference>
<feature type="repeat" description="WD" evidence="3">
    <location>
        <begin position="167"/>
        <end position="208"/>
    </location>
</feature>
<proteinExistence type="predicted"/>
<keyword evidence="5" id="KW-1185">Reference proteome</keyword>
<dbReference type="PROSITE" id="PS50082">
    <property type="entry name" value="WD_REPEATS_2"/>
    <property type="match status" value="2"/>
</dbReference>
<dbReference type="STRING" id="68775.A0A5C3M3F8"/>
<dbReference type="EMBL" id="ML213601">
    <property type="protein sequence ID" value="TFK38896.1"/>
    <property type="molecule type" value="Genomic_DNA"/>
</dbReference>
<dbReference type="Proteomes" id="UP000308652">
    <property type="component" value="Unassembled WGS sequence"/>
</dbReference>
<dbReference type="InterPro" id="IPR019775">
    <property type="entry name" value="WD40_repeat_CS"/>
</dbReference>
<evidence type="ECO:0000313" key="5">
    <source>
        <dbReference type="Proteomes" id="UP000308652"/>
    </source>
</evidence>
<dbReference type="GO" id="GO:0005634">
    <property type="term" value="C:nucleus"/>
    <property type="evidence" value="ECO:0007669"/>
    <property type="project" value="TreeGrafter"/>
</dbReference>
<dbReference type="PROSITE" id="PS00678">
    <property type="entry name" value="WD_REPEATS_1"/>
    <property type="match status" value="1"/>
</dbReference>
<dbReference type="PROSITE" id="PS50294">
    <property type="entry name" value="WD_REPEATS_REGION"/>
    <property type="match status" value="2"/>
</dbReference>
<evidence type="ECO:0000313" key="4">
    <source>
        <dbReference type="EMBL" id="TFK38896.1"/>
    </source>
</evidence>
<protein>
    <submittedName>
        <fullName evidence="4">WD40-repeat-containing domain protein</fullName>
    </submittedName>
</protein>
<name>A0A5C3M3F8_9AGAR</name>
<dbReference type="AlphaFoldDB" id="A0A5C3M3F8"/>
<dbReference type="Pfam" id="PF00400">
    <property type="entry name" value="WD40"/>
    <property type="match status" value="2"/>
</dbReference>
<sequence length="268" mass="30037">MARKLHFNMGNIESSYQRNKDIPNLSQRIEKHVSYSCFYWASHLEKLEYEEMTHKAVSSFLESNLPSWLEVLSIHDVWERASLSLVSLATWASVRSSVENCLSFIRAFGVPMSQAAPHIYLSGLAFSPRESWICKQYFNWLPRLLKLKNTLEVNWHYLQGVIHGHESGMNSNLVNSVGFSADGRRIVSGSLDQTICLWDAETQQPIGEPLHGHEGGMNSVGFSDDGQCIISGSSDQTIHLLDPGTQQSNGSKTILIILSFILTTSFSS</sequence>
<evidence type="ECO:0000256" key="1">
    <source>
        <dbReference type="ARBA" id="ARBA00022574"/>
    </source>
</evidence>
<evidence type="ECO:0000256" key="3">
    <source>
        <dbReference type="PROSITE-ProRule" id="PRU00221"/>
    </source>
</evidence>
<gene>
    <name evidence="4" type="ORF">BDQ12DRAFT_745342</name>
</gene>
<dbReference type="GO" id="GO:1990234">
    <property type="term" value="C:transferase complex"/>
    <property type="evidence" value="ECO:0007669"/>
    <property type="project" value="UniProtKB-ARBA"/>
</dbReference>
<dbReference type="InterPro" id="IPR036322">
    <property type="entry name" value="WD40_repeat_dom_sf"/>
</dbReference>
<feature type="repeat" description="WD" evidence="3">
    <location>
        <begin position="210"/>
        <end position="242"/>
    </location>
</feature>